<sequence length="198" mass="22049">MVDIHYGYLSREYADRHLGAFRISKPPKFEKVQLSVDQGNHCFALIGKRAEIMKWLDEAHPTMPIEVIEMFPLAQAVGKETHEQTDGRAREGEPMPLDRNEIDAIPLSGESILIRTGSTMAQVAAKLRIKRRIMDEAGGIKVMGVRMEHASTFSSVHNPSPRGLGHGLSRHFSSVSTTSGHNAFSKKRRLSSFLSQSL</sequence>
<evidence type="ECO:0000256" key="1">
    <source>
        <dbReference type="SAM" id="MobiDB-lite"/>
    </source>
</evidence>
<reference evidence="2" key="1">
    <citation type="journal article" date="2020" name="Fungal Divers.">
        <title>Resolving the Mortierellaceae phylogeny through synthesis of multi-gene phylogenetics and phylogenomics.</title>
        <authorList>
            <person name="Vandepol N."/>
            <person name="Liber J."/>
            <person name="Desiro A."/>
            <person name="Na H."/>
            <person name="Kennedy M."/>
            <person name="Barry K."/>
            <person name="Grigoriev I.V."/>
            <person name="Miller A.N."/>
            <person name="O'Donnell K."/>
            <person name="Stajich J.E."/>
            <person name="Bonito G."/>
        </authorList>
    </citation>
    <scope>NUCLEOTIDE SEQUENCE</scope>
    <source>
        <strain evidence="2">NVP1</strain>
    </source>
</reference>
<dbReference type="Proteomes" id="UP000696485">
    <property type="component" value="Unassembled WGS sequence"/>
</dbReference>
<evidence type="ECO:0000313" key="3">
    <source>
        <dbReference type="Proteomes" id="UP000696485"/>
    </source>
</evidence>
<protein>
    <submittedName>
        <fullName evidence="2">Uncharacterized protein</fullName>
    </submittedName>
</protein>
<dbReference type="EMBL" id="JAAAUY010000203">
    <property type="protein sequence ID" value="KAF9333415.1"/>
    <property type="molecule type" value="Genomic_DNA"/>
</dbReference>
<gene>
    <name evidence="2" type="ORF">BG006_003655</name>
</gene>
<name>A0A9P5SR76_9FUNG</name>
<accession>A0A9P5SR76</accession>
<keyword evidence="3" id="KW-1185">Reference proteome</keyword>
<proteinExistence type="predicted"/>
<organism evidence="2 3">
    <name type="scientific">Podila minutissima</name>
    <dbReference type="NCBI Taxonomy" id="64525"/>
    <lineage>
        <taxon>Eukaryota</taxon>
        <taxon>Fungi</taxon>
        <taxon>Fungi incertae sedis</taxon>
        <taxon>Mucoromycota</taxon>
        <taxon>Mortierellomycotina</taxon>
        <taxon>Mortierellomycetes</taxon>
        <taxon>Mortierellales</taxon>
        <taxon>Mortierellaceae</taxon>
        <taxon>Podila</taxon>
    </lineage>
</organism>
<evidence type="ECO:0000313" key="2">
    <source>
        <dbReference type="EMBL" id="KAF9333415.1"/>
    </source>
</evidence>
<feature type="region of interest" description="Disordered" evidence="1">
    <location>
        <begin position="79"/>
        <end position="100"/>
    </location>
</feature>
<dbReference type="AlphaFoldDB" id="A0A9P5SR76"/>
<comment type="caution">
    <text evidence="2">The sequence shown here is derived from an EMBL/GenBank/DDBJ whole genome shotgun (WGS) entry which is preliminary data.</text>
</comment>